<dbReference type="EMBL" id="CAKJTJ010000007">
    <property type="protein sequence ID" value="CAG9620907.1"/>
    <property type="molecule type" value="Genomic_DNA"/>
</dbReference>
<evidence type="ECO:0000313" key="1">
    <source>
        <dbReference type="EMBL" id="CAG9620907.1"/>
    </source>
</evidence>
<name>A0ABM8YM08_9BACI</name>
<dbReference type="PROSITE" id="PS51257">
    <property type="entry name" value="PROKAR_LIPOPROTEIN"/>
    <property type="match status" value="1"/>
</dbReference>
<evidence type="ECO:0000313" key="2">
    <source>
        <dbReference type="Proteomes" id="UP000789833"/>
    </source>
</evidence>
<keyword evidence="2" id="KW-1185">Reference proteome</keyword>
<reference evidence="1 2" key="1">
    <citation type="submission" date="2021-10" db="EMBL/GenBank/DDBJ databases">
        <authorList>
            <person name="Criscuolo A."/>
        </authorList>
    </citation>
    <scope>NUCLEOTIDE SEQUENCE [LARGE SCALE GENOMIC DNA]</scope>
    <source>
        <strain evidence="2">CIP 111883</strain>
    </source>
</reference>
<comment type="caution">
    <text evidence="1">The sequence shown here is derived from an EMBL/GenBank/DDBJ whole genome shotgun (WGS) entry which is preliminary data.</text>
</comment>
<protein>
    <recommendedName>
        <fullName evidence="3">Intracellular proteinase inhibitor BsuPI domain-containing protein</fullName>
    </recommendedName>
</protein>
<dbReference type="Proteomes" id="UP000789833">
    <property type="component" value="Unassembled WGS sequence"/>
</dbReference>
<evidence type="ECO:0008006" key="3">
    <source>
        <dbReference type="Google" id="ProtNLM"/>
    </source>
</evidence>
<proteinExistence type="predicted"/>
<organism evidence="1 2">
    <name type="scientific">Sutcliffiella rhizosphaerae</name>
    <dbReference type="NCBI Taxonomy" id="2880967"/>
    <lineage>
        <taxon>Bacteria</taxon>
        <taxon>Bacillati</taxon>
        <taxon>Bacillota</taxon>
        <taxon>Bacilli</taxon>
        <taxon>Bacillales</taxon>
        <taxon>Bacillaceae</taxon>
        <taxon>Sutcliffiella</taxon>
    </lineage>
</organism>
<dbReference type="RefSeq" id="WP_230500819.1">
    <property type="nucleotide sequence ID" value="NZ_CAKJTJ010000007.1"/>
</dbReference>
<sequence>MKLMLNYILLIIILVFGLFGCGKNNTSEENVRDDSFINNDSQQINDDFKVSINVENSEKALNVYATITYTGEEAEKDIYHSGRIFFFNVYQQDGGFDYIGDMDEPQLTTTLFKNEPHIEIFNVLDMPNLNPGTYKFEAIASFSLSSELASNIEIPVSKIEEID</sequence>
<accession>A0ABM8YM08</accession>
<gene>
    <name evidence="1" type="ORF">BACCIP111883_01679</name>
</gene>